<dbReference type="InterPro" id="IPR000801">
    <property type="entry name" value="Esterase-like"/>
</dbReference>
<evidence type="ECO:0000256" key="5">
    <source>
        <dbReference type="ARBA" id="ARBA00022679"/>
    </source>
</evidence>
<dbReference type="PANTHER" id="PTHR48098">
    <property type="entry name" value="ENTEROCHELIN ESTERASE-RELATED"/>
    <property type="match status" value="1"/>
</dbReference>
<dbReference type="EC" id="2.3.1.20" evidence="4"/>
<dbReference type="GO" id="GO:0050348">
    <property type="term" value="F:trehalose O-mycolyltransferase activity"/>
    <property type="evidence" value="ECO:0007669"/>
    <property type="project" value="UniProtKB-EC"/>
</dbReference>
<dbReference type="InterPro" id="IPR029058">
    <property type="entry name" value="AB_hydrolase_fold"/>
</dbReference>
<feature type="signal peptide" evidence="9">
    <location>
        <begin position="1"/>
        <end position="36"/>
    </location>
</feature>
<dbReference type="EC" id="2.3.1.122" evidence="3"/>
<sequence length="350" mass="37638">MPRSRRHGFQRFGSAAAVALAVAILPTALMTPVASADELPAATTQSSNGSRIESVNTLDGRQVQLQVYSASMNRTIPVTVQRPADESVSRPVLYLLNGAGGGEDAASWQSQTDAEAFLSDKNAYIVTPQKGKWSYYTDWLQDDPKLGSNKWSTFLGEELPPLIDAQFDTNGRQSLAALSMTGTSVLNIAIKYPGKFTGVAAYSGCAQTSDPIGQQFVKLVVETYGGGNVENMWGPLDGPVWRENDPLLNAEKLRGTQIYMSTGSGLPGIPNDTFANPRLKNDPATLANQVIVGGGIELATNFCTSNLAKRLDQLGIPATVDFRPVGNHSWGYWQDDLHKSWPFLAGSLGI</sequence>
<evidence type="ECO:0000256" key="6">
    <source>
        <dbReference type="ARBA" id="ARBA00023315"/>
    </source>
</evidence>
<reference evidence="11" key="2">
    <citation type="submission" date="2016-04" db="EMBL/GenBank/DDBJ databases">
        <title>Complete Genome and Plasmid Sequences for Rhodococcus fascians D188 and Draft Sequences for Rhodococcus spp. Isolates PBTS 1 and PBTS 2.</title>
        <authorList>
            <person name="Stamer R."/>
            <person name="Vereecke D."/>
            <person name="Zhang Y."/>
            <person name="Schilkey F."/>
            <person name="Devitt N."/>
            <person name="Randall J."/>
        </authorList>
    </citation>
    <scope>NUCLEOTIDE SEQUENCE [LARGE SCALE GENOMIC DNA]</scope>
    <source>
        <strain evidence="11">PBTS2</strain>
    </source>
</reference>
<evidence type="ECO:0000256" key="2">
    <source>
        <dbReference type="ARBA" id="ARBA00005874"/>
    </source>
</evidence>
<keyword evidence="6 10" id="KW-0012">Acyltransferase</keyword>
<dbReference type="AlphaFoldDB" id="A0A143QK80"/>
<accession>A0A143QK80</accession>
<evidence type="ECO:0000313" key="10">
    <source>
        <dbReference type="EMBL" id="AMY23555.1"/>
    </source>
</evidence>
<dbReference type="KEGG" id="rhs:A3Q41_02253"/>
<evidence type="ECO:0000313" key="11">
    <source>
        <dbReference type="Proteomes" id="UP000076038"/>
    </source>
</evidence>
<dbReference type="SUPFAM" id="SSF53474">
    <property type="entry name" value="alpha/beta-Hydrolases"/>
    <property type="match status" value="1"/>
</dbReference>
<reference evidence="10 11" key="1">
    <citation type="journal article" date="2016" name="Genome Announc.">
        <title>Complete Genome and Plasmid Sequences for Rhodococcus fascians D188 and Draft Sequences for Rhodococcus Isolates PBTS 1 and PBTS 2.</title>
        <authorList>
            <person name="Stamler R.A."/>
            <person name="Vereecke D."/>
            <person name="Zhang Y."/>
            <person name="Schilkey F."/>
            <person name="Devitt N."/>
            <person name="Randall J.J."/>
        </authorList>
    </citation>
    <scope>NUCLEOTIDE SEQUENCE [LARGE SCALE GENOMIC DNA]</scope>
    <source>
        <strain evidence="10 11">PBTS2</strain>
    </source>
</reference>
<protein>
    <recommendedName>
        <fullName evidence="7">Acyl-CoA:diacylglycerol acyltransferase</fullName>
        <ecNumber evidence="3">2.3.1.122</ecNumber>
        <ecNumber evidence="4">2.3.1.20</ecNumber>
    </recommendedName>
</protein>
<organism evidence="10 11">
    <name type="scientific">Rhodococcoides fascians</name>
    <name type="common">Rhodococcus fascians</name>
    <dbReference type="NCBI Taxonomy" id="1828"/>
    <lineage>
        <taxon>Bacteria</taxon>
        <taxon>Bacillati</taxon>
        <taxon>Actinomycetota</taxon>
        <taxon>Actinomycetes</taxon>
        <taxon>Mycobacteriales</taxon>
        <taxon>Nocardiaceae</taxon>
        <taxon>Rhodococcoides</taxon>
    </lineage>
</organism>
<dbReference type="InterPro" id="IPR050583">
    <property type="entry name" value="Mycobacterial_A85_antigen"/>
</dbReference>
<evidence type="ECO:0000256" key="4">
    <source>
        <dbReference type="ARBA" id="ARBA00013244"/>
    </source>
</evidence>
<comment type="similarity">
    <text evidence="2">Belongs to the mycobacterial A85 antigen family.</text>
</comment>
<gene>
    <name evidence="10" type="primary">fbpA_6</name>
    <name evidence="10" type="ORF">A3Q41_02253</name>
</gene>
<proteinExistence type="inferred from homology"/>
<evidence type="ECO:0000256" key="9">
    <source>
        <dbReference type="SAM" id="SignalP"/>
    </source>
</evidence>
<dbReference type="EMBL" id="CP015220">
    <property type="protein sequence ID" value="AMY23555.1"/>
    <property type="molecule type" value="Genomic_DNA"/>
</dbReference>
<comment type="catalytic activity">
    <reaction evidence="1">
        <text>2 alpha,alpha'-trehalose 6-mycolate = alpha,alpha'-trehalose 6,6'-bismycolate + alpha,alpha-trehalose</text>
        <dbReference type="Rhea" id="RHEA:23472"/>
        <dbReference type="ChEBI" id="CHEBI:16551"/>
        <dbReference type="ChEBI" id="CHEBI:18195"/>
        <dbReference type="ChEBI" id="CHEBI:18234"/>
        <dbReference type="EC" id="2.3.1.122"/>
    </reaction>
</comment>
<dbReference type="GO" id="GO:0004144">
    <property type="term" value="F:diacylglycerol O-acyltransferase activity"/>
    <property type="evidence" value="ECO:0007669"/>
    <property type="project" value="UniProtKB-EC"/>
</dbReference>
<comment type="catalytic activity">
    <reaction evidence="8">
        <text>an acyl-CoA + a 1,2-diacyl-sn-glycerol = a triacyl-sn-glycerol + CoA</text>
        <dbReference type="Rhea" id="RHEA:10868"/>
        <dbReference type="ChEBI" id="CHEBI:17815"/>
        <dbReference type="ChEBI" id="CHEBI:57287"/>
        <dbReference type="ChEBI" id="CHEBI:58342"/>
        <dbReference type="ChEBI" id="CHEBI:64615"/>
        <dbReference type="EC" id="2.3.1.20"/>
    </reaction>
</comment>
<dbReference type="Pfam" id="PF00756">
    <property type="entry name" value="Esterase"/>
    <property type="match status" value="1"/>
</dbReference>
<evidence type="ECO:0000256" key="3">
    <source>
        <dbReference type="ARBA" id="ARBA00012820"/>
    </source>
</evidence>
<keyword evidence="11" id="KW-1185">Reference proteome</keyword>
<name>A0A143QK80_RHOFA</name>
<evidence type="ECO:0000256" key="7">
    <source>
        <dbReference type="ARBA" id="ARBA00032572"/>
    </source>
</evidence>
<dbReference type="PANTHER" id="PTHR48098:SF1">
    <property type="entry name" value="DIACYLGLYCEROL ACYLTRANSFERASE_MYCOLYLTRANSFERASE AG85A"/>
    <property type="match status" value="1"/>
</dbReference>
<keyword evidence="5 10" id="KW-0808">Transferase</keyword>
<dbReference type="Gene3D" id="3.40.50.1820">
    <property type="entry name" value="alpha/beta hydrolase"/>
    <property type="match status" value="1"/>
</dbReference>
<feature type="chain" id="PRO_5041044981" description="Acyl-CoA:diacylglycerol acyltransferase" evidence="9">
    <location>
        <begin position="37"/>
        <end position="350"/>
    </location>
</feature>
<evidence type="ECO:0000256" key="8">
    <source>
        <dbReference type="ARBA" id="ARBA00048109"/>
    </source>
</evidence>
<dbReference type="PROSITE" id="PS51318">
    <property type="entry name" value="TAT"/>
    <property type="match status" value="1"/>
</dbReference>
<dbReference type="Proteomes" id="UP000076038">
    <property type="component" value="Chromosome"/>
</dbReference>
<dbReference type="InterPro" id="IPR006311">
    <property type="entry name" value="TAT_signal"/>
</dbReference>
<dbReference type="PATRIC" id="fig|1653479.3.peg.2282"/>
<keyword evidence="9" id="KW-0732">Signal</keyword>
<evidence type="ECO:0000256" key="1">
    <source>
        <dbReference type="ARBA" id="ARBA00000697"/>
    </source>
</evidence>